<reference evidence="1" key="2">
    <citation type="journal article" date="2015" name="Data Brief">
        <title>Shoot transcriptome of the giant reed, Arundo donax.</title>
        <authorList>
            <person name="Barrero R.A."/>
            <person name="Guerrero F.D."/>
            <person name="Moolhuijzen P."/>
            <person name="Goolsby J.A."/>
            <person name="Tidwell J."/>
            <person name="Bellgard S.E."/>
            <person name="Bellgard M.I."/>
        </authorList>
    </citation>
    <scope>NUCLEOTIDE SEQUENCE</scope>
    <source>
        <tissue evidence="1">Shoot tissue taken approximately 20 cm above the soil surface</tissue>
    </source>
</reference>
<dbReference type="AlphaFoldDB" id="A0A0A9B447"/>
<accession>A0A0A9B447</accession>
<proteinExistence type="predicted"/>
<reference evidence="1" key="1">
    <citation type="submission" date="2014-09" db="EMBL/GenBank/DDBJ databases">
        <authorList>
            <person name="Magalhaes I.L.F."/>
            <person name="Oliveira U."/>
            <person name="Santos F.R."/>
            <person name="Vidigal T.H.D.A."/>
            <person name="Brescovit A.D."/>
            <person name="Santos A.J."/>
        </authorList>
    </citation>
    <scope>NUCLEOTIDE SEQUENCE</scope>
    <source>
        <tissue evidence="1">Shoot tissue taken approximately 20 cm above the soil surface</tissue>
    </source>
</reference>
<sequence length="19" mass="2077">MQHSAPMKCLDPFSGSLNN</sequence>
<evidence type="ECO:0000313" key="1">
    <source>
        <dbReference type="EMBL" id="JAD54077.1"/>
    </source>
</evidence>
<organism evidence="1">
    <name type="scientific">Arundo donax</name>
    <name type="common">Giant reed</name>
    <name type="synonym">Donax arundinaceus</name>
    <dbReference type="NCBI Taxonomy" id="35708"/>
    <lineage>
        <taxon>Eukaryota</taxon>
        <taxon>Viridiplantae</taxon>
        <taxon>Streptophyta</taxon>
        <taxon>Embryophyta</taxon>
        <taxon>Tracheophyta</taxon>
        <taxon>Spermatophyta</taxon>
        <taxon>Magnoliopsida</taxon>
        <taxon>Liliopsida</taxon>
        <taxon>Poales</taxon>
        <taxon>Poaceae</taxon>
        <taxon>PACMAD clade</taxon>
        <taxon>Arundinoideae</taxon>
        <taxon>Arundineae</taxon>
        <taxon>Arundo</taxon>
    </lineage>
</organism>
<protein>
    <submittedName>
        <fullName evidence="1">Uncharacterized protein</fullName>
    </submittedName>
</protein>
<name>A0A0A9B447_ARUDO</name>
<dbReference type="EMBL" id="GBRH01243818">
    <property type="protein sequence ID" value="JAD54077.1"/>
    <property type="molecule type" value="Transcribed_RNA"/>
</dbReference>